<dbReference type="RefSeq" id="WP_073239418.1">
    <property type="nucleotide sequence ID" value="NZ_FQUY01000016.1"/>
</dbReference>
<evidence type="ECO:0000313" key="7">
    <source>
        <dbReference type="Proteomes" id="UP000184148"/>
    </source>
</evidence>
<evidence type="ECO:0000256" key="1">
    <source>
        <dbReference type="ARBA" id="ARBA00018672"/>
    </source>
</evidence>
<dbReference type="Pfam" id="PF00072">
    <property type="entry name" value="Response_reg"/>
    <property type="match status" value="1"/>
</dbReference>
<protein>
    <recommendedName>
        <fullName evidence="1">Stage 0 sporulation protein A homolog</fullName>
    </recommendedName>
</protein>
<dbReference type="AlphaFoldDB" id="A0A1M5A5P8"/>
<dbReference type="PANTHER" id="PTHR37299:SF1">
    <property type="entry name" value="STAGE 0 SPORULATION PROTEIN A HOMOLOG"/>
    <property type="match status" value="1"/>
</dbReference>
<dbReference type="Gene3D" id="2.20.25.10">
    <property type="match status" value="1"/>
</dbReference>
<dbReference type="GO" id="GO:0003677">
    <property type="term" value="F:DNA binding"/>
    <property type="evidence" value="ECO:0007669"/>
    <property type="project" value="InterPro"/>
</dbReference>
<dbReference type="STRING" id="1121429.SAMN02745133_02177"/>
<dbReference type="Gene3D" id="3.40.50.2300">
    <property type="match status" value="1"/>
</dbReference>
<dbReference type="OrthoDB" id="9809318at2"/>
<name>A0A1M5A5P8_9FIRM</name>
<dbReference type="CDD" id="cd17532">
    <property type="entry name" value="REC_LytTR_AlgR-like"/>
    <property type="match status" value="1"/>
</dbReference>
<evidence type="ECO:0000256" key="2">
    <source>
        <dbReference type="ARBA" id="ARBA00024867"/>
    </source>
</evidence>
<dbReference type="Gene3D" id="2.40.50.40">
    <property type="match status" value="1"/>
</dbReference>
<accession>A0A1M5A5P8</accession>
<comment type="function">
    <text evidence="2">May play the central regulatory role in sporulation. It may be an element of the effector pathway responsible for the activation of sporulation genes in response to nutritional stress. Spo0A may act in concert with spo0H (a sigma factor) to control the expression of some genes that are critical to the sporulation process.</text>
</comment>
<organism evidence="6 7">
    <name type="scientific">Desulforamulus putei DSM 12395</name>
    <dbReference type="NCBI Taxonomy" id="1121429"/>
    <lineage>
        <taxon>Bacteria</taxon>
        <taxon>Bacillati</taxon>
        <taxon>Bacillota</taxon>
        <taxon>Clostridia</taxon>
        <taxon>Eubacteriales</taxon>
        <taxon>Peptococcaceae</taxon>
        <taxon>Desulforamulus</taxon>
    </lineage>
</organism>
<evidence type="ECO:0000259" key="4">
    <source>
        <dbReference type="PROSITE" id="PS50110"/>
    </source>
</evidence>
<dbReference type="InterPro" id="IPR011006">
    <property type="entry name" value="CheY-like_superfamily"/>
</dbReference>
<feature type="domain" description="HTH LytTR-type" evidence="5">
    <location>
        <begin position="133"/>
        <end position="238"/>
    </location>
</feature>
<evidence type="ECO:0000256" key="3">
    <source>
        <dbReference type="PROSITE-ProRule" id="PRU00169"/>
    </source>
</evidence>
<dbReference type="PANTHER" id="PTHR37299">
    <property type="entry name" value="TRANSCRIPTIONAL REGULATOR-RELATED"/>
    <property type="match status" value="1"/>
</dbReference>
<dbReference type="SMART" id="SM00448">
    <property type="entry name" value="REC"/>
    <property type="match status" value="1"/>
</dbReference>
<dbReference type="InterPro" id="IPR046947">
    <property type="entry name" value="LytR-like"/>
</dbReference>
<dbReference type="Pfam" id="PF04397">
    <property type="entry name" value="LytTR"/>
    <property type="match status" value="1"/>
</dbReference>
<reference evidence="7" key="1">
    <citation type="submission" date="2016-11" db="EMBL/GenBank/DDBJ databases">
        <authorList>
            <person name="Varghese N."/>
            <person name="Submissions S."/>
        </authorList>
    </citation>
    <scope>NUCLEOTIDE SEQUENCE [LARGE SCALE GENOMIC DNA]</scope>
    <source>
        <strain evidence="7">DSM 12395</strain>
    </source>
</reference>
<evidence type="ECO:0000259" key="5">
    <source>
        <dbReference type="PROSITE" id="PS50930"/>
    </source>
</evidence>
<dbReference type="InterPro" id="IPR001789">
    <property type="entry name" value="Sig_transdc_resp-reg_receiver"/>
</dbReference>
<dbReference type="PROSITE" id="PS50930">
    <property type="entry name" value="HTH_LYTTR"/>
    <property type="match status" value="1"/>
</dbReference>
<dbReference type="GO" id="GO:0000156">
    <property type="term" value="F:phosphorelay response regulator activity"/>
    <property type="evidence" value="ECO:0007669"/>
    <property type="project" value="InterPro"/>
</dbReference>
<gene>
    <name evidence="6" type="ORF">SAMN02745133_02177</name>
</gene>
<dbReference type="SMART" id="SM00850">
    <property type="entry name" value="LytTR"/>
    <property type="match status" value="1"/>
</dbReference>
<dbReference type="InterPro" id="IPR007492">
    <property type="entry name" value="LytTR_DNA-bd_dom"/>
</dbReference>
<keyword evidence="3" id="KW-0597">Phosphoprotein</keyword>
<evidence type="ECO:0000313" key="6">
    <source>
        <dbReference type="EMBL" id="SHF25495.1"/>
    </source>
</evidence>
<dbReference type="EMBL" id="FQUY01000016">
    <property type="protein sequence ID" value="SHF25495.1"/>
    <property type="molecule type" value="Genomic_DNA"/>
</dbReference>
<sequence>MRVVVVDDEAPARDELVYLLKQHAGLEVVAEAEDAHAALLALRKERPDAVFLDISMPGGDGLEVARKLARMTDPPLVVFATAYDRHALAAFEVNAVDYLLKPFSEQRVAETIDKLRRLVNQRKTGHHPLQNKIAVSDEDLITLLDPAEIVYAGRQGREVIIKTFDKEYKVNYTLQGLEQRLDKVSFFRPHHSFLVNVNKIEKIEPAFHGYQLVMKDNKSSRVPVSRSGMREIKRLLGI</sequence>
<dbReference type="SUPFAM" id="SSF52172">
    <property type="entry name" value="CheY-like"/>
    <property type="match status" value="1"/>
</dbReference>
<keyword evidence="7" id="KW-1185">Reference proteome</keyword>
<dbReference type="Proteomes" id="UP000184148">
    <property type="component" value="Unassembled WGS sequence"/>
</dbReference>
<feature type="modified residue" description="4-aspartylphosphate" evidence="3">
    <location>
        <position position="53"/>
    </location>
</feature>
<feature type="domain" description="Response regulatory" evidence="4">
    <location>
        <begin position="2"/>
        <end position="116"/>
    </location>
</feature>
<proteinExistence type="predicted"/>
<dbReference type="PROSITE" id="PS50110">
    <property type="entry name" value="RESPONSE_REGULATORY"/>
    <property type="match status" value="1"/>
</dbReference>